<evidence type="ECO:0000313" key="2">
    <source>
        <dbReference type="EMBL" id="KIK01068.1"/>
    </source>
</evidence>
<reference evidence="2 3" key="1">
    <citation type="submission" date="2014-04" db="EMBL/GenBank/DDBJ databases">
        <authorList>
            <consortium name="DOE Joint Genome Institute"/>
            <person name="Kuo A."/>
            <person name="Kohler A."/>
            <person name="Nagy L.G."/>
            <person name="Floudas D."/>
            <person name="Copeland A."/>
            <person name="Barry K.W."/>
            <person name="Cichocki N."/>
            <person name="Veneault-Fourrey C."/>
            <person name="LaButti K."/>
            <person name="Lindquist E.A."/>
            <person name="Lipzen A."/>
            <person name="Lundell T."/>
            <person name="Morin E."/>
            <person name="Murat C."/>
            <person name="Sun H."/>
            <person name="Tunlid A."/>
            <person name="Henrissat B."/>
            <person name="Grigoriev I.V."/>
            <person name="Hibbett D.S."/>
            <person name="Martin F."/>
            <person name="Nordberg H.P."/>
            <person name="Cantor M.N."/>
            <person name="Hua S.X."/>
        </authorList>
    </citation>
    <scope>NUCLEOTIDE SEQUENCE [LARGE SCALE GENOMIC DNA]</scope>
    <source>
        <strain evidence="2 3">LaAM-08-1</strain>
    </source>
</reference>
<organism evidence="2 3">
    <name type="scientific">Laccaria amethystina LaAM-08-1</name>
    <dbReference type="NCBI Taxonomy" id="1095629"/>
    <lineage>
        <taxon>Eukaryota</taxon>
        <taxon>Fungi</taxon>
        <taxon>Dikarya</taxon>
        <taxon>Basidiomycota</taxon>
        <taxon>Agaricomycotina</taxon>
        <taxon>Agaricomycetes</taxon>
        <taxon>Agaricomycetidae</taxon>
        <taxon>Agaricales</taxon>
        <taxon>Agaricineae</taxon>
        <taxon>Hydnangiaceae</taxon>
        <taxon>Laccaria</taxon>
    </lineage>
</organism>
<gene>
    <name evidence="2" type="ORF">K443DRAFT_99291</name>
</gene>
<accession>A0A0C9XZ56</accession>
<keyword evidence="1" id="KW-0732">Signal</keyword>
<dbReference type="AlphaFoldDB" id="A0A0C9XZ56"/>
<keyword evidence="3" id="KW-1185">Reference proteome</keyword>
<dbReference type="HOGENOM" id="CLU_1049958_0_0_1"/>
<feature type="chain" id="PRO_5002206475" evidence="1">
    <location>
        <begin position="38"/>
        <end position="277"/>
    </location>
</feature>
<evidence type="ECO:0000313" key="3">
    <source>
        <dbReference type="Proteomes" id="UP000054477"/>
    </source>
</evidence>
<feature type="signal peptide" evidence="1">
    <location>
        <begin position="1"/>
        <end position="37"/>
    </location>
</feature>
<dbReference type="OrthoDB" id="5271586at2759"/>
<protein>
    <submittedName>
        <fullName evidence="2">Unplaced genomic scaffold K443scaffold_78, whole genome shotgun sequence</fullName>
    </submittedName>
</protein>
<dbReference type="EMBL" id="KN838613">
    <property type="protein sequence ID" value="KIK01068.1"/>
    <property type="molecule type" value="Genomic_DNA"/>
</dbReference>
<reference evidence="3" key="2">
    <citation type="submission" date="2015-01" db="EMBL/GenBank/DDBJ databases">
        <title>Evolutionary Origins and Diversification of the Mycorrhizal Mutualists.</title>
        <authorList>
            <consortium name="DOE Joint Genome Institute"/>
            <consortium name="Mycorrhizal Genomics Consortium"/>
            <person name="Kohler A."/>
            <person name="Kuo A."/>
            <person name="Nagy L.G."/>
            <person name="Floudas D."/>
            <person name="Copeland A."/>
            <person name="Barry K.W."/>
            <person name="Cichocki N."/>
            <person name="Veneault-Fourrey C."/>
            <person name="LaButti K."/>
            <person name="Lindquist E.A."/>
            <person name="Lipzen A."/>
            <person name="Lundell T."/>
            <person name="Morin E."/>
            <person name="Murat C."/>
            <person name="Riley R."/>
            <person name="Ohm R."/>
            <person name="Sun H."/>
            <person name="Tunlid A."/>
            <person name="Henrissat B."/>
            <person name="Grigoriev I.V."/>
            <person name="Hibbett D.S."/>
            <person name="Martin F."/>
        </authorList>
    </citation>
    <scope>NUCLEOTIDE SEQUENCE [LARGE SCALE GENOMIC DNA]</scope>
    <source>
        <strain evidence="3">LaAM-08-1</strain>
    </source>
</reference>
<dbReference type="SUPFAM" id="SSF82171">
    <property type="entry name" value="DPP6 N-terminal domain-like"/>
    <property type="match status" value="1"/>
</dbReference>
<name>A0A0C9XZ56_9AGAR</name>
<evidence type="ECO:0000256" key="1">
    <source>
        <dbReference type="SAM" id="SignalP"/>
    </source>
</evidence>
<proteinExistence type="predicted"/>
<sequence length="277" mass="30673">MVYFSFLPESSPGCVASSGSSTWWLVYVACILHLVDSFNNRTDTCPPDLVTAIKEAYSKNEEIQSVSVATDGDWFLSTDSANRKKPGNDPMTSRVLRFCHVATMKTGRETGLGNIAWITFTPDGEGFIGVVDHDGVTHCVFEKLPKTLDDHFKTHSKQSQVKMVSIGHQNSWAIVYEDGGMSAHGISTTLADKLKNAAFNAESIILSPSTVSHFVVTYENGASDYVVPYGWKSGIDNQISLCQQNYALELQQLRNNQVLQRQQLQQNSFHNAAMLRI</sequence>
<dbReference type="Proteomes" id="UP000054477">
    <property type="component" value="Unassembled WGS sequence"/>
</dbReference>